<gene>
    <name evidence="1" type="ORF">LAESUDRAFT_674696</name>
</gene>
<dbReference type="EMBL" id="KV427611">
    <property type="protein sequence ID" value="KZT09731.1"/>
    <property type="molecule type" value="Genomic_DNA"/>
</dbReference>
<accession>A0A165G289</accession>
<dbReference type="AlphaFoldDB" id="A0A165G289"/>
<reference evidence="1 2" key="1">
    <citation type="journal article" date="2016" name="Mol. Biol. Evol.">
        <title>Comparative Genomics of Early-Diverging Mushroom-Forming Fungi Provides Insights into the Origins of Lignocellulose Decay Capabilities.</title>
        <authorList>
            <person name="Nagy L.G."/>
            <person name="Riley R."/>
            <person name="Tritt A."/>
            <person name="Adam C."/>
            <person name="Daum C."/>
            <person name="Floudas D."/>
            <person name="Sun H."/>
            <person name="Yadav J.S."/>
            <person name="Pangilinan J."/>
            <person name="Larsson K.H."/>
            <person name="Matsuura K."/>
            <person name="Barry K."/>
            <person name="Labutti K."/>
            <person name="Kuo R."/>
            <person name="Ohm R.A."/>
            <person name="Bhattacharya S.S."/>
            <person name="Shirouzu T."/>
            <person name="Yoshinaga Y."/>
            <person name="Martin F.M."/>
            <person name="Grigoriev I.V."/>
            <person name="Hibbett D.S."/>
        </authorList>
    </citation>
    <scope>NUCLEOTIDE SEQUENCE [LARGE SCALE GENOMIC DNA]</scope>
    <source>
        <strain evidence="1 2">93-53</strain>
    </source>
</reference>
<name>A0A165G289_9APHY</name>
<dbReference type="OrthoDB" id="2678231at2759"/>
<dbReference type="InParanoid" id="A0A165G289"/>
<evidence type="ECO:0000313" key="2">
    <source>
        <dbReference type="Proteomes" id="UP000076871"/>
    </source>
</evidence>
<sequence>MGRQQTRLVQKLSPHLTRVPKAATARYVKTTQQRSPLAAVYPVARNARLKLQGANTNRFLKTRSQLSSIAEVPLEEEEEEPGHDHQYDPYRALDALARDDDRGARRNIDDEDEDIMDWDDETTLMAMLEESTHSDNDEQEDLVALANKLKAPMSSQRDAMKQYLGETIIPVMSRVKKVHGVIEDKVDLAFGAGILTFDEACKKVETMALRDEDDLKIAYMDCQSNMKHLLSQLQQAYARREGLWCALQQDADKCADRAKAALEALPAEVEFAIAQLEKKSKELDKDTSSASKQKMLKGILEKLN</sequence>
<protein>
    <submittedName>
        <fullName evidence="1">Uncharacterized protein</fullName>
    </submittedName>
</protein>
<proteinExistence type="predicted"/>
<organism evidence="1 2">
    <name type="scientific">Laetiporus sulphureus 93-53</name>
    <dbReference type="NCBI Taxonomy" id="1314785"/>
    <lineage>
        <taxon>Eukaryota</taxon>
        <taxon>Fungi</taxon>
        <taxon>Dikarya</taxon>
        <taxon>Basidiomycota</taxon>
        <taxon>Agaricomycotina</taxon>
        <taxon>Agaricomycetes</taxon>
        <taxon>Polyporales</taxon>
        <taxon>Laetiporus</taxon>
    </lineage>
</organism>
<evidence type="ECO:0000313" key="1">
    <source>
        <dbReference type="EMBL" id="KZT09731.1"/>
    </source>
</evidence>
<dbReference type="RefSeq" id="XP_040767471.1">
    <property type="nucleotide sequence ID" value="XM_040905568.1"/>
</dbReference>
<dbReference type="Proteomes" id="UP000076871">
    <property type="component" value="Unassembled WGS sequence"/>
</dbReference>
<keyword evidence="2" id="KW-1185">Reference proteome</keyword>
<dbReference type="GeneID" id="63822598"/>